<dbReference type="InParanoid" id="A0A1X2H5H9"/>
<proteinExistence type="predicted"/>
<keyword evidence="1" id="KW-1133">Transmembrane helix</keyword>
<name>A0A1X2H5H9_SYNRA</name>
<keyword evidence="1" id="KW-0812">Transmembrane</keyword>
<evidence type="ECO:0000256" key="1">
    <source>
        <dbReference type="SAM" id="Phobius"/>
    </source>
</evidence>
<dbReference type="Proteomes" id="UP000242180">
    <property type="component" value="Unassembled WGS sequence"/>
</dbReference>
<gene>
    <name evidence="2" type="ORF">BCR43DRAFT_517840</name>
</gene>
<evidence type="ECO:0000313" key="3">
    <source>
        <dbReference type="Proteomes" id="UP000242180"/>
    </source>
</evidence>
<keyword evidence="3" id="KW-1185">Reference proteome</keyword>
<keyword evidence="1" id="KW-0472">Membrane</keyword>
<feature type="transmembrane region" description="Helical" evidence="1">
    <location>
        <begin position="72"/>
        <end position="95"/>
    </location>
</feature>
<accession>A0A1X2H5H9</accession>
<organism evidence="2 3">
    <name type="scientific">Syncephalastrum racemosum</name>
    <name type="common">Filamentous fungus</name>
    <dbReference type="NCBI Taxonomy" id="13706"/>
    <lineage>
        <taxon>Eukaryota</taxon>
        <taxon>Fungi</taxon>
        <taxon>Fungi incertae sedis</taxon>
        <taxon>Mucoromycota</taxon>
        <taxon>Mucoromycotina</taxon>
        <taxon>Mucoromycetes</taxon>
        <taxon>Mucorales</taxon>
        <taxon>Syncephalastraceae</taxon>
        <taxon>Syncephalastrum</taxon>
    </lineage>
</organism>
<dbReference type="AlphaFoldDB" id="A0A1X2H5H9"/>
<reference evidence="2 3" key="1">
    <citation type="submission" date="2016-07" db="EMBL/GenBank/DDBJ databases">
        <title>Pervasive Adenine N6-methylation of Active Genes in Fungi.</title>
        <authorList>
            <consortium name="DOE Joint Genome Institute"/>
            <person name="Mondo S.J."/>
            <person name="Dannebaum R.O."/>
            <person name="Kuo R.C."/>
            <person name="Labutti K."/>
            <person name="Haridas S."/>
            <person name="Kuo A."/>
            <person name="Salamov A."/>
            <person name="Ahrendt S.R."/>
            <person name="Lipzen A."/>
            <person name="Sullivan W."/>
            <person name="Andreopoulos W.B."/>
            <person name="Clum A."/>
            <person name="Lindquist E."/>
            <person name="Daum C."/>
            <person name="Ramamoorthy G.K."/>
            <person name="Gryganskyi A."/>
            <person name="Culley D."/>
            <person name="Magnuson J.K."/>
            <person name="James T.Y."/>
            <person name="O'Malley M.A."/>
            <person name="Stajich J.E."/>
            <person name="Spatafora J.W."/>
            <person name="Visel A."/>
            <person name="Grigoriev I.V."/>
        </authorList>
    </citation>
    <scope>NUCLEOTIDE SEQUENCE [LARGE SCALE GENOMIC DNA]</scope>
    <source>
        <strain evidence="2 3">NRRL 2496</strain>
    </source>
</reference>
<protein>
    <submittedName>
        <fullName evidence="2">Uncharacterized protein</fullName>
    </submittedName>
</protein>
<comment type="caution">
    <text evidence="2">The sequence shown here is derived from an EMBL/GenBank/DDBJ whole genome shotgun (WGS) entry which is preliminary data.</text>
</comment>
<dbReference type="EMBL" id="MCGN01000009">
    <property type="protein sequence ID" value="ORY93642.1"/>
    <property type="molecule type" value="Genomic_DNA"/>
</dbReference>
<evidence type="ECO:0000313" key="2">
    <source>
        <dbReference type="EMBL" id="ORY93642.1"/>
    </source>
</evidence>
<sequence>MSLFHSNDSVRSIQQQETLLRAESVLLAMPEEGIEQDQHEEGDESDSELERYFSTSSPSVLHKLAKTIKDKLAYLLCILLWLLATAVHFVCGFIAEKLWY</sequence>